<dbReference type="GO" id="GO:0071555">
    <property type="term" value="P:cell wall organization"/>
    <property type="evidence" value="ECO:0007669"/>
    <property type="project" value="UniProtKB-UniRule"/>
</dbReference>
<dbReference type="AlphaFoldDB" id="A0A1H9ESZ7"/>
<evidence type="ECO:0000256" key="7">
    <source>
        <dbReference type="SAM" id="MobiDB-lite"/>
    </source>
</evidence>
<feature type="compositionally biased region" description="Polar residues" evidence="7">
    <location>
        <begin position="18"/>
        <end position="28"/>
    </location>
</feature>
<keyword evidence="5 6" id="KW-0961">Cell wall biogenesis/degradation</keyword>
<evidence type="ECO:0000313" key="10">
    <source>
        <dbReference type="EMBL" id="SEQ28722.1"/>
    </source>
</evidence>
<dbReference type="GO" id="GO:0005576">
    <property type="term" value="C:extracellular region"/>
    <property type="evidence" value="ECO:0007669"/>
    <property type="project" value="TreeGrafter"/>
</dbReference>
<dbReference type="UniPathway" id="UPA00219"/>
<feature type="region of interest" description="Disordered" evidence="7">
    <location>
        <begin position="1"/>
        <end position="40"/>
    </location>
</feature>
<dbReference type="InterPro" id="IPR050979">
    <property type="entry name" value="LD-transpeptidase"/>
</dbReference>
<keyword evidence="4 6" id="KW-0573">Peptidoglycan synthesis</keyword>
<feature type="active site" description="Proton donor/acceptor" evidence="6">
    <location>
        <position position="290"/>
    </location>
</feature>
<feature type="transmembrane region" description="Helical" evidence="8">
    <location>
        <begin position="43"/>
        <end position="62"/>
    </location>
</feature>
<dbReference type="PROSITE" id="PS52029">
    <property type="entry name" value="LD_TPASE"/>
    <property type="match status" value="1"/>
</dbReference>
<dbReference type="PANTHER" id="PTHR30582:SF2">
    <property type="entry name" value="L,D-TRANSPEPTIDASE YCIB-RELATED"/>
    <property type="match status" value="1"/>
</dbReference>
<accession>A0A1H9ESZ7</accession>
<dbReference type="InterPro" id="IPR038063">
    <property type="entry name" value="Transpep_catalytic_dom"/>
</dbReference>
<evidence type="ECO:0000256" key="8">
    <source>
        <dbReference type="SAM" id="Phobius"/>
    </source>
</evidence>
<dbReference type="EMBL" id="FOFT01000002">
    <property type="protein sequence ID" value="SEQ28722.1"/>
    <property type="molecule type" value="Genomic_DNA"/>
</dbReference>
<dbReference type="Pfam" id="PF03734">
    <property type="entry name" value="YkuD"/>
    <property type="match status" value="1"/>
</dbReference>
<organism evidence="10 11">
    <name type="scientific">Lentzea flaviverrucosa</name>
    <dbReference type="NCBI Taxonomy" id="200379"/>
    <lineage>
        <taxon>Bacteria</taxon>
        <taxon>Bacillati</taxon>
        <taxon>Actinomycetota</taxon>
        <taxon>Actinomycetes</taxon>
        <taxon>Pseudonocardiales</taxon>
        <taxon>Pseudonocardiaceae</taxon>
        <taxon>Lentzea</taxon>
    </lineage>
</organism>
<comment type="pathway">
    <text evidence="1 6">Cell wall biogenesis; peptidoglycan biosynthesis.</text>
</comment>
<evidence type="ECO:0000256" key="3">
    <source>
        <dbReference type="ARBA" id="ARBA00022960"/>
    </source>
</evidence>
<reference evidence="11" key="1">
    <citation type="submission" date="2016-10" db="EMBL/GenBank/DDBJ databases">
        <authorList>
            <person name="Varghese N."/>
            <person name="Submissions S."/>
        </authorList>
    </citation>
    <scope>NUCLEOTIDE SEQUENCE [LARGE SCALE GENOMIC DNA]</scope>
    <source>
        <strain evidence="11">CGMCC 4.578</strain>
    </source>
</reference>
<dbReference type="Proteomes" id="UP000199028">
    <property type="component" value="Unassembled WGS sequence"/>
</dbReference>
<proteinExistence type="predicted"/>
<dbReference type="OrthoDB" id="5243103at2"/>
<evidence type="ECO:0000256" key="6">
    <source>
        <dbReference type="PROSITE-ProRule" id="PRU01373"/>
    </source>
</evidence>
<keyword evidence="8" id="KW-0812">Transmembrane</keyword>
<dbReference type="GO" id="GO:0008360">
    <property type="term" value="P:regulation of cell shape"/>
    <property type="evidence" value="ECO:0007669"/>
    <property type="project" value="UniProtKB-UniRule"/>
</dbReference>
<keyword evidence="3 6" id="KW-0133">Cell shape</keyword>
<dbReference type="RefSeq" id="WP_090063695.1">
    <property type="nucleotide sequence ID" value="NZ_FOFT01000002.1"/>
</dbReference>
<keyword evidence="11" id="KW-1185">Reference proteome</keyword>
<dbReference type="GO" id="GO:0018104">
    <property type="term" value="P:peptidoglycan-protein cross-linking"/>
    <property type="evidence" value="ECO:0007669"/>
    <property type="project" value="TreeGrafter"/>
</dbReference>
<keyword evidence="8" id="KW-1133">Transmembrane helix</keyword>
<dbReference type="GO" id="GO:0016740">
    <property type="term" value="F:transferase activity"/>
    <property type="evidence" value="ECO:0007669"/>
    <property type="project" value="UniProtKB-KW"/>
</dbReference>
<evidence type="ECO:0000313" key="11">
    <source>
        <dbReference type="Proteomes" id="UP000199028"/>
    </source>
</evidence>
<dbReference type="CDD" id="cd16913">
    <property type="entry name" value="YkuD_like"/>
    <property type="match status" value="1"/>
</dbReference>
<dbReference type="GO" id="GO:0071972">
    <property type="term" value="F:peptidoglycan L,D-transpeptidase activity"/>
    <property type="evidence" value="ECO:0007669"/>
    <property type="project" value="TreeGrafter"/>
</dbReference>
<evidence type="ECO:0000256" key="2">
    <source>
        <dbReference type="ARBA" id="ARBA00022679"/>
    </source>
</evidence>
<sequence length="329" mass="33878">MIDDGDRHTAPGQGDEQPATTGPESPSGTRPTQPPTETRRRSALALAGVLVVVAVVVSALFVHTRSTTSADPAPLASSPNLAGDSAISAAEIVSPRPVTDEQLATLPQATTYSTTAAAPRDPAPGHAPGGRVAHPTRTVPVFAEPGGEPVAAVPAHQPLGIEPNLVHSDTWLSVVDEQPGWALVTLPSRPNNSVAWMFTDTDAVTLATTPYLITVDRAAFELTLTIGGQVSGRWKVGIGKPDAVTPAGRTFLLAALRDEKSPFSTVVLPLGSHSDTHQSFGGGPGTVAFHSWPTADVYGTASSDGCVRVPADALQALTDVPSGTTVLIK</sequence>
<protein>
    <submittedName>
        <fullName evidence="10">L,D-transpeptidase catalytic domain</fullName>
    </submittedName>
</protein>
<feature type="region of interest" description="Disordered" evidence="7">
    <location>
        <begin position="111"/>
        <end position="132"/>
    </location>
</feature>
<feature type="domain" description="L,D-TPase catalytic" evidence="9">
    <location>
        <begin position="211"/>
        <end position="329"/>
    </location>
</feature>
<dbReference type="InterPro" id="IPR005490">
    <property type="entry name" value="LD_TPept_cat_dom"/>
</dbReference>
<evidence type="ECO:0000256" key="5">
    <source>
        <dbReference type="ARBA" id="ARBA00023316"/>
    </source>
</evidence>
<keyword evidence="2" id="KW-0808">Transferase</keyword>
<dbReference type="PANTHER" id="PTHR30582">
    <property type="entry name" value="L,D-TRANSPEPTIDASE"/>
    <property type="match status" value="1"/>
</dbReference>
<evidence type="ECO:0000256" key="1">
    <source>
        <dbReference type="ARBA" id="ARBA00004752"/>
    </source>
</evidence>
<evidence type="ECO:0000259" key="9">
    <source>
        <dbReference type="PROSITE" id="PS52029"/>
    </source>
</evidence>
<gene>
    <name evidence="10" type="ORF">SAMN05216195_10261</name>
</gene>
<dbReference type="Gene3D" id="2.40.440.10">
    <property type="entry name" value="L,D-transpeptidase catalytic domain-like"/>
    <property type="match status" value="1"/>
</dbReference>
<dbReference type="SUPFAM" id="SSF141523">
    <property type="entry name" value="L,D-transpeptidase catalytic domain-like"/>
    <property type="match status" value="1"/>
</dbReference>
<keyword evidence="8" id="KW-0472">Membrane</keyword>
<name>A0A1H9ESZ7_9PSEU</name>
<evidence type="ECO:0000256" key="4">
    <source>
        <dbReference type="ARBA" id="ARBA00022984"/>
    </source>
</evidence>
<feature type="active site" description="Nucleophile" evidence="6">
    <location>
        <position position="306"/>
    </location>
</feature>